<accession>A0A0H2R8W6</accession>
<gene>
    <name evidence="6" type="ORF">SCHPADRAFT_859680</name>
</gene>
<dbReference type="InParanoid" id="A0A0H2R8W6"/>
<comment type="subunit">
    <text evidence="4">Component of the ER membrane protein complex (EMC).</text>
</comment>
<feature type="repeat" description="TPR" evidence="3">
    <location>
        <begin position="152"/>
        <end position="185"/>
    </location>
</feature>
<comment type="subcellular location">
    <subcellularLocation>
        <location evidence="4">Endoplasmic reticulum membrane</location>
        <topology evidence="4">Peripheral membrane protein</topology>
        <orientation evidence="4">Cytoplasmic side</orientation>
    </subcellularLocation>
</comment>
<comment type="similarity">
    <text evidence="4">Belongs to the EMC2 family.</text>
</comment>
<keyword evidence="4" id="KW-0256">Endoplasmic reticulum</keyword>
<keyword evidence="7" id="KW-1185">Reference proteome</keyword>
<keyword evidence="1" id="KW-0677">Repeat</keyword>
<protein>
    <recommendedName>
        <fullName evidence="4">ER membrane protein complex subunit 2</fullName>
    </recommendedName>
</protein>
<dbReference type="Proteomes" id="UP000053477">
    <property type="component" value="Unassembled WGS sequence"/>
</dbReference>
<dbReference type="AlphaFoldDB" id="A0A0H2R8W6"/>
<evidence type="ECO:0000313" key="7">
    <source>
        <dbReference type="Proteomes" id="UP000053477"/>
    </source>
</evidence>
<evidence type="ECO:0000256" key="4">
    <source>
        <dbReference type="RuleBase" id="RU367091"/>
    </source>
</evidence>
<comment type="function">
    <text evidence="4">Part of the endoplasmic reticulum membrane protein complex (EMC) that enables the energy-independent insertion into endoplasmic reticulum membranes of newly synthesized membrane proteins.</text>
</comment>
<evidence type="ECO:0000256" key="1">
    <source>
        <dbReference type="ARBA" id="ARBA00022737"/>
    </source>
</evidence>
<reference evidence="6 7" key="1">
    <citation type="submission" date="2015-04" db="EMBL/GenBank/DDBJ databases">
        <title>Complete genome sequence of Schizopora paradoxa KUC8140, a cosmopolitan wood degrader in East Asia.</title>
        <authorList>
            <consortium name="DOE Joint Genome Institute"/>
            <person name="Min B."/>
            <person name="Park H."/>
            <person name="Jang Y."/>
            <person name="Kim J.-J."/>
            <person name="Kim K.H."/>
            <person name="Pangilinan J."/>
            <person name="Lipzen A."/>
            <person name="Riley R."/>
            <person name="Grigoriev I.V."/>
            <person name="Spatafora J.W."/>
            <person name="Choi I.-G."/>
        </authorList>
    </citation>
    <scope>NUCLEOTIDE SEQUENCE [LARGE SCALE GENOMIC DNA]</scope>
    <source>
        <strain evidence="6 7">KUC8140</strain>
    </source>
</reference>
<evidence type="ECO:0000313" key="6">
    <source>
        <dbReference type="EMBL" id="KLO07837.1"/>
    </source>
</evidence>
<proteinExistence type="inferred from homology"/>
<dbReference type="InterPro" id="IPR011990">
    <property type="entry name" value="TPR-like_helical_dom_sf"/>
</dbReference>
<evidence type="ECO:0000256" key="2">
    <source>
        <dbReference type="ARBA" id="ARBA00022803"/>
    </source>
</evidence>
<dbReference type="Pfam" id="PF22890">
    <property type="entry name" value="TPR_EMC2"/>
    <property type="match status" value="1"/>
</dbReference>
<dbReference type="EMBL" id="KQ086118">
    <property type="protein sequence ID" value="KLO07837.1"/>
    <property type="molecule type" value="Genomic_DNA"/>
</dbReference>
<dbReference type="STRING" id="27342.A0A0H2R8W6"/>
<dbReference type="Gene3D" id="1.25.40.10">
    <property type="entry name" value="Tetratricopeptide repeat domain"/>
    <property type="match status" value="1"/>
</dbReference>
<dbReference type="FunCoup" id="A0A0H2R8W6">
    <property type="interactions" value="232"/>
</dbReference>
<organism evidence="6 7">
    <name type="scientific">Schizopora paradoxa</name>
    <dbReference type="NCBI Taxonomy" id="27342"/>
    <lineage>
        <taxon>Eukaryota</taxon>
        <taxon>Fungi</taxon>
        <taxon>Dikarya</taxon>
        <taxon>Basidiomycota</taxon>
        <taxon>Agaricomycotina</taxon>
        <taxon>Agaricomycetes</taxon>
        <taxon>Hymenochaetales</taxon>
        <taxon>Schizoporaceae</taxon>
        <taxon>Schizopora</taxon>
    </lineage>
</organism>
<dbReference type="GO" id="GO:0072546">
    <property type="term" value="C:EMC complex"/>
    <property type="evidence" value="ECO:0007669"/>
    <property type="project" value="UniProtKB-UniRule"/>
</dbReference>
<dbReference type="OrthoDB" id="124397at2759"/>
<evidence type="ECO:0000256" key="3">
    <source>
        <dbReference type="PROSITE-ProRule" id="PRU00339"/>
    </source>
</evidence>
<evidence type="ECO:0000259" key="5">
    <source>
        <dbReference type="Pfam" id="PF22890"/>
    </source>
</evidence>
<dbReference type="PANTHER" id="PTHR12760">
    <property type="entry name" value="TETRATRICOPEPTIDE REPEAT PROTEIN"/>
    <property type="match status" value="1"/>
</dbReference>
<sequence length="310" mass="34225">MSASLSEALQKLANYRSKNSRESLRVFELGAPLLSNDKWMKQKGDGADSYTWLEQLALAAIDVGRTGVADKCIEILSAKFPESPRVDCLAGIYIEATESPEAALRYYQNLLEKDESNAAAWKRQISALRHLGKLDVAVDELSKFLDTYYTDLEGWLELADIYSTCGRYDHALESLQHAMLLAPQNPFYVLQAAETGYTLGDLPLAIKFFMTVVDMTTSDEEEKAGDSVPDGITLRAWFGVKQCTRGLLQDVRGTAYSNTKSRVSPPTAAHLALLDELSTERLLTAYSTSTSSTAKGICGRDALVRWLEGK</sequence>
<keyword evidence="2 3" id="KW-0802">TPR repeat</keyword>
<name>A0A0H2R8W6_9AGAM</name>
<feature type="domain" description="EMC2 TPR-like" evidence="5">
    <location>
        <begin position="91"/>
        <end position="195"/>
    </location>
</feature>
<dbReference type="InterPro" id="IPR039856">
    <property type="entry name" value="EMC2-like"/>
</dbReference>
<dbReference type="InterPro" id="IPR019734">
    <property type="entry name" value="TPR_rpt"/>
</dbReference>
<dbReference type="SUPFAM" id="SSF48452">
    <property type="entry name" value="TPR-like"/>
    <property type="match status" value="1"/>
</dbReference>
<dbReference type="PROSITE" id="PS50005">
    <property type="entry name" value="TPR"/>
    <property type="match status" value="1"/>
</dbReference>
<keyword evidence="4" id="KW-0472">Membrane</keyword>
<dbReference type="InterPro" id="IPR055217">
    <property type="entry name" value="TPR_EMC2"/>
</dbReference>